<comment type="similarity">
    <text evidence="8">Belongs to the QueC family.</text>
</comment>
<sequence length="216" mass="23376">MPIGLDPGSRPGCLVLMSGGIESTVLLHWAIRQGESVTALFLHYGQRPATREYQAASAQCAELGLAPETLDISTAVQTFHTGQERQYHIPLPHRNLVALSLALSLAEKRTLDRVLTGITREDGEHSASASPAFLDAFQETARTLGDVAVAAPFRELSKAEVIGTGVRLGVDFAKTYSCLLGYPEPCGRCPQCRNRRTAFARAGRAEPQFFLARPEG</sequence>
<dbReference type="RefSeq" id="WP_373655940.1">
    <property type="nucleotide sequence ID" value="NZ_JBGUAW010000006.1"/>
</dbReference>
<proteinExistence type="inferred from homology"/>
<evidence type="ECO:0000256" key="10">
    <source>
        <dbReference type="ARBA" id="ARBA00047890"/>
    </source>
</evidence>
<dbReference type="EMBL" id="JBGUAW010000006">
    <property type="protein sequence ID" value="MFA9461154.1"/>
    <property type="molecule type" value="Genomic_DNA"/>
</dbReference>
<evidence type="ECO:0000256" key="4">
    <source>
        <dbReference type="ARBA" id="ARBA00022741"/>
    </source>
</evidence>
<keyword evidence="7" id="KW-0067">ATP-binding</keyword>
<organism evidence="11 12">
    <name type="scientific">Thiohalorhabdus methylotrophus</name>
    <dbReference type="NCBI Taxonomy" id="3242694"/>
    <lineage>
        <taxon>Bacteria</taxon>
        <taxon>Pseudomonadati</taxon>
        <taxon>Pseudomonadota</taxon>
        <taxon>Gammaproteobacteria</taxon>
        <taxon>Thiohalorhabdales</taxon>
        <taxon>Thiohalorhabdaceae</taxon>
        <taxon>Thiohalorhabdus</taxon>
    </lineage>
</organism>
<evidence type="ECO:0000256" key="2">
    <source>
        <dbReference type="ARBA" id="ARBA00022598"/>
    </source>
</evidence>
<keyword evidence="2 11" id="KW-0436">Ligase</keyword>
<protein>
    <recommendedName>
        <fullName evidence="9">7-cyano-7-deazaguanine synthase</fullName>
        <ecNumber evidence="9">6.3.4.20</ecNumber>
    </recommendedName>
</protein>
<dbReference type="Proteomes" id="UP001575181">
    <property type="component" value="Unassembled WGS sequence"/>
</dbReference>
<evidence type="ECO:0000256" key="8">
    <source>
        <dbReference type="ARBA" id="ARBA00037993"/>
    </source>
</evidence>
<dbReference type="Pfam" id="PF06508">
    <property type="entry name" value="QueC"/>
    <property type="match status" value="1"/>
</dbReference>
<name>A0ABV4TX41_9GAMM</name>
<dbReference type="InterPro" id="IPR018317">
    <property type="entry name" value="QueC"/>
</dbReference>
<dbReference type="SUPFAM" id="SSF52402">
    <property type="entry name" value="Adenine nucleotide alpha hydrolases-like"/>
    <property type="match status" value="1"/>
</dbReference>
<dbReference type="InterPro" id="IPR014729">
    <property type="entry name" value="Rossmann-like_a/b/a_fold"/>
</dbReference>
<evidence type="ECO:0000256" key="3">
    <source>
        <dbReference type="ARBA" id="ARBA00022723"/>
    </source>
</evidence>
<reference evidence="11 12" key="1">
    <citation type="submission" date="2024-08" db="EMBL/GenBank/DDBJ databases">
        <title>Whole-genome sequencing of halo(alkali)philic microorganisms from hypersaline lakes.</title>
        <authorList>
            <person name="Sorokin D.Y."/>
            <person name="Merkel A.Y."/>
            <person name="Messina E."/>
            <person name="Yakimov M."/>
        </authorList>
    </citation>
    <scope>NUCLEOTIDE SEQUENCE [LARGE SCALE GENOMIC DNA]</scope>
    <source>
        <strain evidence="11 12">Cl-TMA</strain>
    </source>
</reference>
<keyword evidence="4" id="KW-0547">Nucleotide-binding</keyword>
<dbReference type="PIRSF" id="PIRSF006293">
    <property type="entry name" value="ExsB"/>
    <property type="match status" value="1"/>
</dbReference>
<dbReference type="PANTHER" id="PTHR42914:SF1">
    <property type="entry name" value="7-CYANO-7-DEAZAGUANINE SYNTHASE"/>
    <property type="match status" value="1"/>
</dbReference>
<evidence type="ECO:0000256" key="9">
    <source>
        <dbReference type="ARBA" id="ARBA00039149"/>
    </source>
</evidence>
<keyword evidence="6" id="KW-0862">Zinc</keyword>
<dbReference type="EC" id="6.3.4.20" evidence="9"/>
<keyword evidence="12" id="KW-1185">Reference proteome</keyword>
<evidence type="ECO:0000256" key="7">
    <source>
        <dbReference type="ARBA" id="ARBA00022840"/>
    </source>
</evidence>
<accession>A0ABV4TX41</accession>
<keyword evidence="5" id="KW-0671">Queuosine biosynthesis</keyword>
<keyword evidence="3" id="KW-0479">Metal-binding</keyword>
<evidence type="ECO:0000256" key="1">
    <source>
        <dbReference type="ARBA" id="ARBA00005061"/>
    </source>
</evidence>
<evidence type="ECO:0000256" key="5">
    <source>
        <dbReference type="ARBA" id="ARBA00022785"/>
    </source>
</evidence>
<evidence type="ECO:0000256" key="6">
    <source>
        <dbReference type="ARBA" id="ARBA00022833"/>
    </source>
</evidence>
<comment type="catalytic activity">
    <reaction evidence="10">
        <text>7-carboxy-7-carbaguanine + NH4(+) + 2 ATP = 7-cyano-7-carbaguanine + 2 AMP + 2 diphosphate + 2 H(+)</text>
        <dbReference type="Rhea" id="RHEA:27982"/>
        <dbReference type="ChEBI" id="CHEBI:15378"/>
        <dbReference type="ChEBI" id="CHEBI:28938"/>
        <dbReference type="ChEBI" id="CHEBI:30616"/>
        <dbReference type="ChEBI" id="CHEBI:33019"/>
        <dbReference type="ChEBI" id="CHEBI:45075"/>
        <dbReference type="ChEBI" id="CHEBI:61036"/>
        <dbReference type="ChEBI" id="CHEBI:456215"/>
        <dbReference type="EC" id="6.3.4.20"/>
    </reaction>
</comment>
<dbReference type="GO" id="GO:0016874">
    <property type="term" value="F:ligase activity"/>
    <property type="evidence" value="ECO:0007669"/>
    <property type="project" value="UniProtKB-KW"/>
</dbReference>
<evidence type="ECO:0000313" key="11">
    <source>
        <dbReference type="EMBL" id="MFA9461154.1"/>
    </source>
</evidence>
<evidence type="ECO:0000313" key="12">
    <source>
        <dbReference type="Proteomes" id="UP001575181"/>
    </source>
</evidence>
<comment type="caution">
    <text evidence="11">The sequence shown here is derived from an EMBL/GenBank/DDBJ whole genome shotgun (WGS) entry which is preliminary data.</text>
</comment>
<dbReference type="PANTHER" id="PTHR42914">
    <property type="entry name" value="7-CYANO-7-DEAZAGUANINE SYNTHASE"/>
    <property type="match status" value="1"/>
</dbReference>
<dbReference type="Gene3D" id="3.40.50.620">
    <property type="entry name" value="HUPs"/>
    <property type="match status" value="1"/>
</dbReference>
<gene>
    <name evidence="11" type="ORF">ACERLL_09990</name>
</gene>
<comment type="pathway">
    <text evidence="1">Purine metabolism; 7-cyano-7-deazaguanine biosynthesis.</text>
</comment>